<feature type="transmembrane region" description="Helical" evidence="6">
    <location>
        <begin position="6"/>
        <end position="29"/>
    </location>
</feature>
<feature type="transmembrane region" description="Helical" evidence="6">
    <location>
        <begin position="49"/>
        <end position="80"/>
    </location>
</feature>
<evidence type="ECO:0000256" key="1">
    <source>
        <dbReference type="ARBA" id="ARBA00004651"/>
    </source>
</evidence>
<evidence type="ECO:0000256" key="2">
    <source>
        <dbReference type="ARBA" id="ARBA00022475"/>
    </source>
</evidence>
<evidence type="ECO:0000256" key="6">
    <source>
        <dbReference type="SAM" id="Phobius"/>
    </source>
</evidence>
<dbReference type="GO" id="GO:0005886">
    <property type="term" value="C:plasma membrane"/>
    <property type="evidence" value="ECO:0007669"/>
    <property type="project" value="UniProtKB-SubCell"/>
</dbReference>
<dbReference type="PANTHER" id="PTHR10010:SF46">
    <property type="entry name" value="SODIUM-DEPENDENT PHOSPHATE TRANSPORT PROTEIN 2B"/>
    <property type="match status" value="1"/>
</dbReference>
<dbReference type="GO" id="GO:0044341">
    <property type="term" value="P:sodium-dependent phosphate transport"/>
    <property type="evidence" value="ECO:0007669"/>
    <property type="project" value="InterPro"/>
</dbReference>
<keyword evidence="5 6" id="KW-0472">Membrane</keyword>
<comment type="subcellular location">
    <subcellularLocation>
        <location evidence="1">Cell membrane</location>
        <topology evidence="1">Multi-pass membrane protein</topology>
    </subcellularLocation>
</comment>
<dbReference type="EMBL" id="FNJU01000006">
    <property type="protein sequence ID" value="SDP75041.1"/>
    <property type="molecule type" value="Genomic_DNA"/>
</dbReference>
<reference evidence="8" key="1">
    <citation type="submission" date="2016-10" db="EMBL/GenBank/DDBJ databases">
        <authorList>
            <person name="Varghese N."/>
            <person name="Submissions S."/>
        </authorList>
    </citation>
    <scope>NUCLEOTIDE SEQUENCE [LARGE SCALE GENOMIC DNA]</scope>
    <source>
        <strain evidence="8">IBRC-M10078</strain>
    </source>
</reference>
<keyword evidence="8" id="KW-1185">Reference proteome</keyword>
<accession>A0A1H0V9I1</accession>
<proteinExistence type="predicted"/>
<feature type="transmembrane region" description="Helical" evidence="6">
    <location>
        <begin position="237"/>
        <end position="257"/>
    </location>
</feature>
<gene>
    <name evidence="7" type="ORF">SAMN05216565_106112</name>
</gene>
<sequence>MIEIISLFAVYIAIFIFGMTVMRTGLYNLSQDKVKVWLITFTNHPIKGLITGTVITAIIQSSSAVMVIIVGLIATGYLTFKQSIGIILGTNIGTTFTTELITIDIYEAIIPFLFIGFLCLFVRHQQVFSLGALLFGLGCLFVSMNGFEQLAHPLSLYPSIHSFFEYTNNHGLIGIGLGTLLTAIIQSSSATTGIIMGFMNEHLLSLHAGIAIILGANIGTCITAFLASLGSTQEAKLAAYAHIWINILGVALFYPFIKSLGAVAVMMTSVPDIQLAHVSLIFNVLTSLIALPFTGLLATFIIRLHTRKA</sequence>
<evidence type="ECO:0000256" key="4">
    <source>
        <dbReference type="ARBA" id="ARBA00022989"/>
    </source>
</evidence>
<dbReference type="STRING" id="930152.SAMN05216565_106112"/>
<name>A0A1H0V9I1_9BACI</name>
<feature type="transmembrane region" description="Helical" evidence="6">
    <location>
        <begin position="100"/>
        <end position="120"/>
    </location>
</feature>
<keyword evidence="2" id="KW-1003">Cell membrane</keyword>
<keyword evidence="4 6" id="KW-1133">Transmembrane helix</keyword>
<evidence type="ECO:0000313" key="8">
    <source>
        <dbReference type="Proteomes" id="UP000199159"/>
    </source>
</evidence>
<keyword evidence="3 6" id="KW-0812">Transmembrane</keyword>
<evidence type="ECO:0000256" key="3">
    <source>
        <dbReference type="ARBA" id="ARBA00022692"/>
    </source>
</evidence>
<dbReference type="Proteomes" id="UP000199159">
    <property type="component" value="Unassembled WGS sequence"/>
</dbReference>
<dbReference type="RefSeq" id="WP_090855051.1">
    <property type="nucleotide sequence ID" value="NZ_FNJU01000006.1"/>
</dbReference>
<dbReference type="InterPro" id="IPR004633">
    <property type="entry name" value="NaPi_cotrn-rel/YqeW-like"/>
</dbReference>
<evidence type="ECO:0000313" key="7">
    <source>
        <dbReference type="EMBL" id="SDP75041.1"/>
    </source>
</evidence>
<dbReference type="GO" id="GO:0005436">
    <property type="term" value="F:sodium:phosphate symporter activity"/>
    <property type="evidence" value="ECO:0007669"/>
    <property type="project" value="InterPro"/>
</dbReference>
<feature type="transmembrane region" description="Helical" evidence="6">
    <location>
        <begin position="127"/>
        <end position="147"/>
    </location>
</feature>
<dbReference type="PANTHER" id="PTHR10010">
    <property type="entry name" value="SOLUTE CARRIER FAMILY 34 SODIUM PHOSPHATE , MEMBER 2-RELATED"/>
    <property type="match status" value="1"/>
</dbReference>
<organism evidence="7 8">
    <name type="scientific">Litchfieldia salsa</name>
    <dbReference type="NCBI Taxonomy" id="930152"/>
    <lineage>
        <taxon>Bacteria</taxon>
        <taxon>Bacillati</taxon>
        <taxon>Bacillota</taxon>
        <taxon>Bacilli</taxon>
        <taxon>Bacillales</taxon>
        <taxon>Bacillaceae</taxon>
        <taxon>Litchfieldia</taxon>
    </lineage>
</organism>
<protein>
    <submittedName>
        <fullName evidence="7">Phosphate:Na+ symporter</fullName>
    </submittedName>
</protein>
<dbReference type="NCBIfam" id="NF037997">
    <property type="entry name" value="Na_Pi_symport"/>
    <property type="match status" value="1"/>
</dbReference>
<dbReference type="OrthoDB" id="9763003at2"/>
<dbReference type="NCBIfam" id="TIGR00704">
    <property type="entry name" value="NaPi_cotrn_rel"/>
    <property type="match status" value="1"/>
</dbReference>
<feature type="transmembrane region" description="Helical" evidence="6">
    <location>
        <begin position="206"/>
        <end position="230"/>
    </location>
</feature>
<dbReference type="Pfam" id="PF02690">
    <property type="entry name" value="Na_Pi_cotrans"/>
    <property type="match status" value="2"/>
</dbReference>
<dbReference type="InterPro" id="IPR003841">
    <property type="entry name" value="Na/Pi_transpt"/>
</dbReference>
<feature type="transmembrane region" description="Helical" evidence="6">
    <location>
        <begin position="277"/>
        <end position="302"/>
    </location>
</feature>
<evidence type="ECO:0000256" key="5">
    <source>
        <dbReference type="ARBA" id="ARBA00023136"/>
    </source>
</evidence>
<dbReference type="AlphaFoldDB" id="A0A1H0V9I1"/>